<keyword evidence="4 6" id="KW-1133">Transmembrane helix</keyword>
<dbReference type="InterPro" id="IPR004869">
    <property type="entry name" value="MMPL_dom"/>
</dbReference>
<keyword evidence="3 6" id="KW-0812">Transmembrane</keyword>
<feature type="transmembrane region" description="Helical" evidence="6">
    <location>
        <begin position="162"/>
        <end position="182"/>
    </location>
</feature>
<keyword evidence="5 6" id="KW-0472">Membrane</keyword>
<keyword evidence="9" id="KW-1185">Reference proteome</keyword>
<comment type="subcellular location">
    <subcellularLocation>
        <location evidence="1">Cell membrane</location>
        <topology evidence="1">Multi-pass membrane protein</topology>
    </subcellularLocation>
</comment>
<feature type="transmembrane region" description="Helical" evidence="6">
    <location>
        <begin position="624"/>
        <end position="642"/>
    </location>
</feature>
<evidence type="ECO:0000259" key="7">
    <source>
        <dbReference type="PROSITE" id="PS50156"/>
    </source>
</evidence>
<dbReference type="CDD" id="cd16329">
    <property type="entry name" value="LolA_like"/>
    <property type="match status" value="1"/>
</dbReference>
<keyword evidence="2" id="KW-1003">Cell membrane</keyword>
<evidence type="ECO:0000256" key="4">
    <source>
        <dbReference type="ARBA" id="ARBA00022989"/>
    </source>
</evidence>
<dbReference type="PRINTS" id="PR00702">
    <property type="entry name" value="ACRIFLAVINRP"/>
</dbReference>
<accession>A0A6C0TYM3</accession>
<dbReference type="PROSITE" id="PS50156">
    <property type="entry name" value="SSD"/>
    <property type="match status" value="2"/>
</dbReference>
<feature type="transmembrane region" description="Helical" evidence="6">
    <location>
        <begin position="355"/>
        <end position="377"/>
    </location>
</feature>
<dbReference type="Proteomes" id="UP000477680">
    <property type="component" value="Chromosome"/>
</dbReference>
<feature type="transmembrane region" description="Helical" evidence="6">
    <location>
        <begin position="328"/>
        <end position="349"/>
    </location>
</feature>
<dbReference type="AlphaFoldDB" id="A0A6C0TYM3"/>
<dbReference type="GO" id="GO:0005886">
    <property type="term" value="C:plasma membrane"/>
    <property type="evidence" value="ECO:0007669"/>
    <property type="project" value="UniProtKB-SubCell"/>
</dbReference>
<evidence type="ECO:0000256" key="2">
    <source>
        <dbReference type="ARBA" id="ARBA00022475"/>
    </source>
</evidence>
<evidence type="ECO:0000313" key="8">
    <source>
        <dbReference type="EMBL" id="QIB64738.1"/>
    </source>
</evidence>
<organism evidence="8 9">
    <name type="scientific">Kineobactrum salinum</name>
    <dbReference type="NCBI Taxonomy" id="2708301"/>
    <lineage>
        <taxon>Bacteria</taxon>
        <taxon>Pseudomonadati</taxon>
        <taxon>Pseudomonadota</taxon>
        <taxon>Gammaproteobacteria</taxon>
        <taxon>Cellvibrionales</taxon>
        <taxon>Halieaceae</taxon>
        <taxon>Kineobactrum</taxon>
    </lineage>
</organism>
<dbReference type="InterPro" id="IPR033399">
    <property type="entry name" value="TP_0789-like"/>
</dbReference>
<evidence type="ECO:0000256" key="3">
    <source>
        <dbReference type="ARBA" id="ARBA00022692"/>
    </source>
</evidence>
<feature type="transmembrane region" description="Helical" evidence="6">
    <location>
        <begin position="26"/>
        <end position="43"/>
    </location>
</feature>
<feature type="transmembrane region" description="Helical" evidence="6">
    <location>
        <begin position="255"/>
        <end position="279"/>
    </location>
</feature>
<dbReference type="SUPFAM" id="SSF82866">
    <property type="entry name" value="Multidrug efflux transporter AcrB transmembrane domain"/>
    <property type="match status" value="2"/>
</dbReference>
<keyword evidence="8" id="KW-0449">Lipoprotein</keyword>
<dbReference type="Gene3D" id="1.20.1640.10">
    <property type="entry name" value="Multidrug efflux transporter AcrB transmembrane domain"/>
    <property type="match status" value="2"/>
</dbReference>
<feature type="transmembrane region" description="Helical" evidence="6">
    <location>
        <begin position="231"/>
        <end position="248"/>
    </location>
</feature>
<dbReference type="Pfam" id="PF17131">
    <property type="entry name" value="LolA_like"/>
    <property type="match status" value="1"/>
</dbReference>
<feature type="transmembrane region" description="Helical" evidence="6">
    <location>
        <begin position="794"/>
        <end position="810"/>
    </location>
</feature>
<dbReference type="InterPro" id="IPR001036">
    <property type="entry name" value="Acrflvin-R"/>
</dbReference>
<dbReference type="Gene3D" id="2.50.20.10">
    <property type="entry name" value="Lipoprotein localisation LolA/LolB/LppX"/>
    <property type="match status" value="1"/>
</dbReference>
<evidence type="ECO:0000256" key="6">
    <source>
        <dbReference type="SAM" id="Phobius"/>
    </source>
</evidence>
<evidence type="ECO:0000256" key="1">
    <source>
        <dbReference type="ARBA" id="ARBA00004651"/>
    </source>
</evidence>
<dbReference type="EMBL" id="CP048711">
    <property type="protein sequence ID" value="QIB64738.1"/>
    <property type="molecule type" value="Genomic_DNA"/>
</dbReference>
<feature type="domain" description="SSD" evidence="7">
    <location>
        <begin position="645"/>
        <end position="775"/>
    </location>
</feature>
<evidence type="ECO:0000313" key="9">
    <source>
        <dbReference type="Proteomes" id="UP000477680"/>
    </source>
</evidence>
<dbReference type="PANTHER" id="PTHR33406:SF13">
    <property type="entry name" value="MEMBRANE PROTEIN YDFJ"/>
    <property type="match status" value="1"/>
</dbReference>
<feature type="transmembrane region" description="Helical" evidence="6">
    <location>
        <begin position="724"/>
        <end position="744"/>
    </location>
</feature>
<protein>
    <submittedName>
        <fullName evidence="8">Outer membrane lipoprotein-sorting protein</fullName>
    </submittedName>
</protein>
<dbReference type="Pfam" id="PF03176">
    <property type="entry name" value="MMPL"/>
    <property type="match status" value="2"/>
</dbReference>
<feature type="transmembrane region" description="Helical" evidence="6">
    <location>
        <begin position="680"/>
        <end position="703"/>
    </location>
</feature>
<gene>
    <name evidence="8" type="ORF">G3T16_04375</name>
</gene>
<proteinExistence type="predicted"/>
<dbReference type="GO" id="GO:0022857">
    <property type="term" value="F:transmembrane transporter activity"/>
    <property type="evidence" value="ECO:0007669"/>
    <property type="project" value="InterPro"/>
</dbReference>
<name>A0A6C0TYM3_9GAMM</name>
<feature type="transmembrane region" description="Helical" evidence="6">
    <location>
        <begin position="649"/>
        <end position="668"/>
    </location>
</feature>
<reference evidence="8 9" key="1">
    <citation type="submission" date="2020-02" db="EMBL/GenBank/DDBJ databases">
        <title>Genome sequencing for Kineobactrum sp. M2.</title>
        <authorList>
            <person name="Park S.-J."/>
        </authorList>
    </citation>
    <scope>NUCLEOTIDE SEQUENCE [LARGE SCALE GENOMIC DNA]</scope>
    <source>
        <strain evidence="8 9">M2</strain>
    </source>
</reference>
<dbReference type="KEGG" id="kim:G3T16_04375"/>
<dbReference type="InterPro" id="IPR050545">
    <property type="entry name" value="Mycobact_MmpL"/>
</dbReference>
<dbReference type="InterPro" id="IPR000731">
    <property type="entry name" value="SSD"/>
</dbReference>
<evidence type="ECO:0000256" key="5">
    <source>
        <dbReference type="ARBA" id="ARBA00023136"/>
    </source>
</evidence>
<feature type="domain" description="SSD" evidence="7">
    <location>
        <begin position="254"/>
        <end position="383"/>
    </location>
</feature>
<dbReference type="PANTHER" id="PTHR33406">
    <property type="entry name" value="MEMBRANE PROTEIN MJ1562-RELATED"/>
    <property type="match status" value="1"/>
</dbReference>
<sequence length="1077" mass="118045">MGRPGQPSVSGGRVAAVFTALVRHPWWALLPATVVLVLALGALPELAKDTRSDAFLAPDNPALLYRDLVRERFGLSDPLLIALVADGPEGIYRPDILQAVADITAAVKTLPNVDANNVVSLATESLITGDEFGIEVQPILDPMPATAAEVAAMRAAVEDFPLLVGSLVAAGGEATLVVAQLVDEADSETTYRDILQLLAGQPLPPGLTTHVAGEGAIAGYLGAYIDADAQRLNPLAGLIILSIIVLAFRRLTPALLAVVMIVAAVGISLGIMAALQIPFFVITNALPVILIGIAVADTIHICSHYFDQQAAAPQRSREELVVATMTEMWLPVTLTSLTTAAGFLGLYFAAEMPPFRYFGLFAALGVAVAWLYTLLVLPPLIMLGRMQVHQSFINRRRQGQVDVAGRLLAGCAWLTRRGALPLVLICALLALAGGWAGSKLQVDDDRIRLFHSDEAIVRADRAINRYFNGSTTLDIVIETAEPEGLFEPRVLRKIEALQDYAGSLPHVTGSSSIVDYLKQMNRVLNNNESAAYALPGSREQVAQYFLLYSFSADPADFQQEIDYDYRSANVRLTMNHGGYQQIKPVVEALERYLASEFQGEVRATLSGRASLNYHWVRNIGESHLAGLLIALVLVWAVSSLSFRSALAGVYTLVPVVVAVLLVYAFMVLRGMTLGVGTSMFAAVAIGLGVDFAIHTISRLRYLYKENGAEEQQMFTQFYATTGRALLLNVLAVASGFGVLIVSQISQLSDFGYIVMLSMGVSFLASVTLLPALVKLLRPAFIYGTGTVRRSLLPLLFKILLVVALAATWLFQSARAAEVEPGTETEPSSTETEPGTEAELCAEEVVTRVNAVPQGEQVTRELLFRTTDKHDRSRERETVSYRRFFGDERRVVLFFTAPANIRDTAVLTWDYADPAREDDQWLYLPALRKVRRIPASERGDYFLGTDFSFEDMKLDGKLSADDYHYSLAEPTEPGSYTLEAVPVSEAIAEELGYSRTLAVVDPAHWIVTRVDFWDLDGEHLKTLHARDIRQVDGIWTRHQLLMENHQTGHRTELEFRAVDYRSEVNERVFTQQALRRGL</sequence>
<feature type="transmembrane region" description="Helical" evidence="6">
    <location>
        <begin position="750"/>
        <end position="773"/>
    </location>
</feature>